<evidence type="ECO:0000259" key="1">
    <source>
        <dbReference type="PROSITE" id="PS50090"/>
    </source>
</evidence>
<dbReference type="GO" id="GO:0006357">
    <property type="term" value="P:regulation of transcription by RNA polymerase II"/>
    <property type="evidence" value="ECO:0007669"/>
    <property type="project" value="TreeGrafter"/>
</dbReference>
<dbReference type="InterPro" id="IPR006578">
    <property type="entry name" value="MADF-dom"/>
</dbReference>
<feature type="domain" description="Myb-like" evidence="1">
    <location>
        <begin position="1"/>
        <end position="60"/>
    </location>
</feature>
<dbReference type="GO" id="GO:0005667">
    <property type="term" value="C:transcription regulator complex"/>
    <property type="evidence" value="ECO:0007669"/>
    <property type="project" value="TreeGrafter"/>
</dbReference>
<dbReference type="InterPro" id="IPR039353">
    <property type="entry name" value="TF_Adf1"/>
</dbReference>
<feature type="domain" description="MADF" evidence="2">
    <location>
        <begin position="5"/>
        <end position="84"/>
    </location>
</feature>
<dbReference type="Pfam" id="PF10545">
    <property type="entry name" value="MADF_DNA_bdg"/>
    <property type="match status" value="1"/>
</dbReference>
<dbReference type="InterPro" id="IPR001005">
    <property type="entry name" value="SANT/Myb"/>
</dbReference>
<dbReference type="InParanoid" id="A0A1X7UQP5"/>
<name>A0A1X7UQP5_AMPQE</name>
<evidence type="ECO:0008006" key="4">
    <source>
        <dbReference type="Google" id="ProtNLM"/>
    </source>
</evidence>
<dbReference type="PANTHER" id="PTHR12243">
    <property type="entry name" value="MADF DOMAIN TRANSCRIPTION FACTOR"/>
    <property type="match status" value="1"/>
</dbReference>
<accession>A0A1X7UQP5</accession>
<proteinExistence type="predicted"/>
<organism evidence="3">
    <name type="scientific">Amphimedon queenslandica</name>
    <name type="common">Sponge</name>
    <dbReference type="NCBI Taxonomy" id="400682"/>
    <lineage>
        <taxon>Eukaryota</taxon>
        <taxon>Metazoa</taxon>
        <taxon>Porifera</taxon>
        <taxon>Demospongiae</taxon>
        <taxon>Heteroscleromorpha</taxon>
        <taxon>Haplosclerida</taxon>
        <taxon>Niphatidae</taxon>
        <taxon>Amphimedon</taxon>
    </lineage>
</organism>
<dbReference type="AlphaFoldDB" id="A0A1X7UQP5"/>
<protein>
    <recommendedName>
        <fullName evidence="4">MADF domain-containing protein</fullName>
    </recommendedName>
</protein>
<evidence type="ECO:0000259" key="2">
    <source>
        <dbReference type="PROSITE" id="PS51029"/>
    </source>
</evidence>
<dbReference type="GO" id="GO:0005634">
    <property type="term" value="C:nucleus"/>
    <property type="evidence" value="ECO:0007669"/>
    <property type="project" value="TreeGrafter"/>
</dbReference>
<evidence type="ECO:0000313" key="3">
    <source>
        <dbReference type="EnsemblMetazoa" id="Aqu2.1.29834_001"/>
    </source>
</evidence>
<dbReference type="PROSITE" id="PS50090">
    <property type="entry name" value="MYB_LIKE"/>
    <property type="match status" value="1"/>
</dbReference>
<reference evidence="3" key="1">
    <citation type="submission" date="2017-05" db="UniProtKB">
        <authorList>
            <consortium name="EnsemblMetazoa"/>
        </authorList>
    </citation>
    <scope>IDENTIFICATION</scope>
</reference>
<dbReference type="EnsemblMetazoa" id="Aqu2.1.29834_001">
    <property type="protein sequence ID" value="Aqu2.1.29834_001"/>
    <property type="gene ID" value="Aqu2.1.29834"/>
</dbReference>
<sequence length="84" mass="9951">MADEALIEAVRLFSCLWQTGFKEYKDIKAKENAWKEVATKISGKNDKSRKDCIRRWKNIRDRFVREFKKTNRPTGTEGLPYKPN</sequence>
<dbReference type="OrthoDB" id="6147983at2759"/>
<dbReference type="SMART" id="SM00595">
    <property type="entry name" value="MADF"/>
    <property type="match status" value="1"/>
</dbReference>
<dbReference type="PROSITE" id="PS51029">
    <property type="entry name" value="MADF"/>
    <property type="match status" value="1"/>
</dbReference>
<dbReference type="PANTHER" id="PTHR12243:SF60">
    <property type="entry name" value="SI:CH211-15D5.12-RELATED"/>
    <property type="match status" value="1"/>
</dbReference>
<dbReference type="Gene3D" id="1.10.10.60">
    <property type="entry name" value="Homeodomain-like"/>
    <property type="match status" value="1"/>
</dbReference>